<keyword evidence="3 11" id="KW-0812">Transmembrane</keyword>
<feature type="domain" description="Transposase IS204/IS1001/IS1096/IS1165 DDE" evidence="13">
    <location>
        <begin position="326"/>
        <end position="440"/>
    </location>
</feature>
<evidence type="ECO:0000256" key="3">
    <source>
        <dbReference type="ARBA" id="ARBA00022692"/>
    </source>
</evidence>
<evidence type="ECO:0000256" key="1">
    <source>
        <dbReference type="ARBA" id="ARBA00004141"/>
    </source>
</evidence>
<dbReference type="GO" id="GO:0016717">
    <property type="term" value="F:oxidoreductase activity, acting on paired donors, with oxidation of a pair of donors resulting in the reduction of molecular oxygen to two molecules of water"/>
    <property type="evidence" value="ECO:0007669"/>
    <property type="project" value="InterPro"/>
</dbReference>
<dbReference type="CDD" id="cd03505">
    <property type="entry name" value="Delta9-FADS-like"/>
    <property type="match status" value="1"/>
</dbReference>
<keyword evidence="6" id="KW-0560">Oxidoreductase</keyword>
<evidence type="ECO:0000256" key="7">
    <source>
        <dbReference type="ARBA" id="ARBA00023004"/>
    </source>
</evidence>
<sequence length="446" mass="51579">MRNLSRRIQSHQIRLRPPPFGAKRPVRRSESTSPPPRRRLIVGKRNRSAQVQYSMSHGLTHLSFWPLLFATLALTHVTIVSVTIFLHRHQAHRALSLHPLASHFFRFWLWLTTATVTKEWVSIHRKHHARCETPDDPHSPQCLGIFTVLLRGWMLYRKEARNTATLAQFGNGTPDDWLERKLYSRFPDLGITLMLALNLLLFGIGGLGVWAVQMLWIPFWAAGVVNGLGHHLGYRNFETPDASTNLWPIGFIIGGEELHNNHHAYPASAKFSSRRWEIDIGWLYIRLMTLLKLAKIRNMPPKTIIHTAEPSVDMDTVKAVLRNRAHVLSLYGRRVIVPVLRSEQAKSPKAGRRLLRQTRPLLLREYIKADPAAWHNFSRMLEDSQTLATIFQFKQQLKAVWTDSFTSHEERLERLRAWCLQAKQSDLPWLQHFADTLSGYRLQPAH</sequence>
<feature type="region of interest" description="Disordered" evidence="10">
    <location>
        <begin position="16"/>
        <end position="39"/>
    </location>
</feature>
<evidence type="ECO:0000256" key="8">
    <source>
        <dbReference type="ARBA" id="ARBA00023098"/>
    </source>
</evidence>
<reference evidence="14 15" key="1">
    <citation type="journal article" date="2004" name="PLoS Biol.">
        <title>Genomic insights into methanotrophy: the complete genome sequence of Methylococcus capsulatus (Bath).</title>
        <authorList>
            <person name="Ward N.L."/>
            <person name="Larsen O."/>
            <person name="Sakwa J."/>
            <person name="Bruseth L."/>
            <person name="Khouri H.M."/>
            <person name="Durkin A.S."/>
            <person name="Dimitrov G."/>
            <person name="Jiang L."/>
            <person name="Scanlan D."/>
            <person name="Kang K.H."/>
            <person name="Lewis M.R."/>
            <person name="Nelson K.E."/>
            <person name="Methe B.A."/>
            <person name="Wu M."/>
            <person name="Heidelberg J.F."/>
            <person name="Paulsen I.T."/>
            <person name="Fouts D.E."/>
            <person name="Ravel J."/>
            <person name="Tettelin H."/>
            <person name="Ren Q."/>
            <person name="Read T.D."/>
            <person name="DeBoy R.T."/>
            <person name="Seshadri R."/>
            <person name="Salzberg S.L."/>
            <person name="Jensen H.B."/>
            <person name="Birkeland N.K."/>
            <person name="Nelson W.C."/>
            <person name="Dodson R.J."/>
            <person name="Grindhaug S.H."/>
            <person name="Holt I.E."/>
            <person name="Eidhammer I."/>
            <person name="Jonasen I."/>
            <person name="Vanaken S."/>
            <person name="Utterback T.R."/>
            <person name="Feldblyum T.V."/>
            <person name="Fraser C.M."/>
            <person name="Lillehaug J.R."/>
            <person name="Eisen J.A."/>
        </authorList>
    </citation>
    <scope>NUCLEOTIDE SEQUENCE [LARGE SCALE GENOMIC DNA]</scope>
    <source>
        <strain evidence="15">ATCC 33009 / NCIMB 11132 / Bath</strain>
    </source>
</reference>
<dbReference type="EMBL" id="AE017282">
    <property type="protein sequence ID" value="AAU90569.1"/>
    <property type="molecule type" value="Genomic_DNA"/>
</dbReference>
<comment type="subcellular location">
    <subcellularLocation>
        <location evidence="1">Membrane</location>
        <topology evidence="1">Multi-pass membrane protein</topology>
    </subcellularLocation>
</comment>
<keyword evidence="9 11" id="KW-0472">Membrane</keyword>
<evidence type="ECO:0000256" key="10">
    <source>
        <dbReference type="SAM" id="MobiDB-lite"/>
    </source>
</evidence>
<dbReference type="InterPro" id="IPR015876">
    <property type="entry name" value="Acyl-CoA_DS"/>
</dbReference>
<accession>Q60CD8</accession>
<feature type="domain" description="Fatty acid desaturase" evidence="12">
    <location>
        <begin position="64"/>
        <end position="267"/>
    </location>
</feature>
<dbReference type="HOGENOM" id="CLU_062181_0_0_6"/>
<dbReference type="KEGG" id="mca:MCA0170"/>
<evidence type="ECO:0000256" key="4">
    <source>
        <dbReference type="ARBA" id="ARBA00022832"/>
    </source>
</evidence>
<dbReference type="Pfam" id="PF01610">
    <property type="entry name" value="DDE_Tnp_ISL3"/>
    <property type="match status" value="1"/>
</dbReference>
<evidence type="ECO:0000256" key="5">
    <source>
        <dbReference type="ARBA" id="ARBA00022989"/>
    </source>
</evidence>
<dbReference type="AlphaFoldDB" id="Q60CD8"/>
<dbReference type="GO" id="GO:0016020">
    <property type="term" value="C:membrane"/>
    <property type="evidence" value="ECO:0007669"/>
    <property type="project" value="UniProtKB-SubCell"/>
</dbReference>
<dbReference type="Proteomes" id="UP000006821">
    <property type="component" value="Chromosome"/>
</dbReference>
<dbReference type="PANTHER" id="PTHR11351">
    <property type="entry name" value="ACYL-COA DESATURASE"/>
    <property type="match status" value="1"/>
</dbReference>
<dbReference type="GO" id="GO:0006631">
    <property type="term" value="P:fatty acid metabolic process"/>
    <property type="evidence" value="ECO:0007669"/>
    <property type="project" value="UniProtKB-KW"/>
</dbReference>
<protein>
    <submittedName>
        <fullName evidence="14">Fatty acid desaturase family protein</fullName>
    </submittedName>
</protein>
<dbReference type="eggNOG" id="COG1398">
    <property type="taxonomic scope" value="Bacteria"/>
</dbReference>
<evidence type="ECO:0000256" key="9">
    <source>
        <dbReference type="ARBA" id="ARBA00023136"/>
    </source>
</evidence>
<keyword evidence="7" id="KW-0408">Iron</keyword>
<organism evidence="14 15">
    <name type="scientific">Methylococcus capsulatus (strain ATCC 33009 / NCIMB 11132 / Bath)</name>
    <dbReference type="NCBI Taxonomy" id="243233"/>
    <lineage>
        <taxon>Bacteria</taxon>
        <taxon>Pseudomonadati</taxon>
        <taxon>Pseudomonadota</taxon>
        <taxon>Gammaproteobacteria</taxon>
        <taxon>Methylococcales</taxon>
        <taxon>Methylococcaceae</taxon>
        <taxon>Methylococcus</taxon>
    </lineage>
</organism>
<comment type="similarity">
    <text evidence="2">Belongs to the fatty acid desaturase type 2 family.</text>
</comment>
<keyword evidence="4" id="KW-0276">Fatty acid metabolism</keyword>
<name>Q60CD8_METCA</name>
<dbReference type="InterPro" id="IPR005804">
    <property type="entry name" value="FA_desaturase_dom"/>
</dbReference>
<evidence type="ECO:0000259" key="12">
    <source>
        <dbReference type="Pfam" id="PF00487"/>
    </source>
</evidence>
<feature type="transmembrane region" description="Helical" evidence="11">
    <location>
        <begin position="64"/>
        <end position="86"/>
    </location>
</feature>
<dbReference type="PANTHER" id="PTHR11351:SF33">
    <property type="entry name" value="DELTA-9 FATTY ACID DESATURASE, DESA"/>
    <property type="match status" value="1"/>
</dbReference>
<dbReference type="STRING" id="243233.MCA0170"/>
<proteinExistence type="inferred from homology"/>
<dbReference type="Pfam" id="PF00487">
    <property type="entry name" value="FA_desaturase"/>
    <property type="match status" value="1"/>
</dbReference>
<evidence type="ECO:0000313" key="15">
    <source>
        <dbReference type="Proteomes" id="UP000006821"/>
    </source>
</evidence>
<dbReference type="InterPro" id="IPR002560">
    <property type="entry name" value="Transposase_DDE"/>
</dbReference>
<feature type="transmembrane region" description="Helical" evidence="11">
    <location>
        <begin position="189"/>
        <end position="212"/>
    </location>
</feature>
<evidence type="ECO:0000313" key="14">
    <source>
        <dbReference type="EMBL" id="AAU90569.1"/>
    </source>
</evidence>
<evidence type="ECO:0000259" key="13">
    <source>
        <dbReference type="Pfam" id="PF01610"/>
    </source>
</evidence>
<keyword evidence="5 11" id="KW-1133">Transmembrane helix</keyword>
<gene>
    <name evidence="14" type="ordered locus">MCA0170</name>
</gene>
<keyword evidence="8" id="KW-0443">Lipid metabolism</keyword>
<evidence type="ECO:0000256" key="2">
    <source>
        <dbReference type="ARBA" id="ARBA00008749"/>
    </source>
</evidence>
<evidence type="ECO:0000256" key="6">
    <source>
        <dbReference type="ARBA" id="ARBA00023002"/>
    </source>
</evidence>
<evidence type="ECO:0000256" key="11">
    <source>
        <dbReference type="SAM" id="Phobius"/>
    </source>
</evidence>